<evidence type="ECO:0000313" key="2">
    <source>
        <dbReference type="Proteomes" id="UP000688137"/>
    </source>
</evidence>
<accession>A0A8S1P0V6</accession>
<organism evidence="1 2">
    <name type="scientific">Paramecium primaurelia</name>
    <dbReference type="NCBI Taxonomy" id="5886"/>
    <lineage>
        <taxon>Eukaryota</taxon>
        <taxon>Sar</taxon>
        <taxon>Alveolata</taxon>
        <taxon>Ciliophora</taxon>
        <taxon>Intramacronucleata</taxon>
        <taxon>Oligohymenophorea</taxon>
        <taxon>Peniculida</taxon>
        <taxon>Parameciidae</taxon>
        <taxon>Paramecium</taxon>
    </lineage>
</organism>
<comment type="caution">
    <text evidence="1">The sequence shown here is derived from an EMBL/GenBank/DDBJ whole genome shotgun (WGS) entry which is preliminary data.</text>
</comment>
<protein>
    <submittedName>
        <fullName evidence="1">Uncharacterized protein</fullName>
    </submittedName>
</protein>
<dbReference type="EMBL" id="CAJJDM010000106">
    <property type="protein sequence ID" value="CAD8097121.1"/>
    <property type="molecule type" value="Genomic_DNA"/>
</dbReference>
<proteinExistence type="predicted"/>
<name>A0A8S1P0V6_PARPR</name>
<dbReference type="AlphaFoldDB" id="A0A8S1P0V6"/>
<dbReference type="OMA" id="FFIETIM"/>
<keyword evidence="2" id="KW-1185">Reference proteome</keyword>
<reference evidence="1" key="1">
    <citation type="submission" date="2021-01" db="EMBL/GenBank/DDBJ databases">
        <authorList>
            <consortium name="Genoscope - CEA"/>
            <person name="William W."/>
        </authorList>
    </citation>
    <scope>NUCLEOTIDE SEQUENCE</scope>
</reference>
<gene>
    <name evidence="1" type="ORF">PPRIM_AZ9-3.1.T1030062</name>
</gene>
<dbReference type="Proteomes" id="UP000688137">
    <property type="component" value="Unassembled WGS sequence"/>
</dbReference>
<evidence type="ECO:0000313" key="1">
    <source>
        <dbReference type="EMBL" id="CAD8097121.1"/>
    </source>
</evidence>
<sequence length="292" mass="34809">MDSKQNMISFLTELKSKEITDETFDWLENQLNKGEQSIIHELILNIGDHFDDQQYVLNAFQGLIKIYDINPNILVKEVKETKMTAKILVHYICEIEYNQWNESGLQLLVISFDDNHYHHQIKQLNNKQQLQLVNNILNYFGQSDNPEIFSVLIQILFVFHDNQDIVLIIIQHQNARFFQEFLLEYLNHTKNDVSKPLFFIETIMKLDKDFFYVNDFKILQQISIRQIHDGTENERRLYLRNLKIIIQYGNHENILGDEILEAARMVQMTYTDNYCLKKCISIIDNLMNKQKQ</sequence>